<gene>
    <name evidence="7" type="ORF">CK797_07765</name>
</gene>
<evidence type="ECO:0000256" key="2">
    <source>
        <dbReference type="ARBA" id="ARBA00022448"/>
    </source>
</evidence>
<organism evidence="7 8">
    <name type="scientific">Limosilactobacillus pontis</name>
    <dbReference type="NCBI Taxonomy" id="35787"/>
    <lineage>
        <taxon>Bacteria</taxon>
        <taxon>Bacillati</taxon>
        <taxon>Bacillota</taxon>
        <taxon>Bacilli</taxon>
        <taxon>Lactobacillales</taxon>
        <taxon>Lactobacillaceae</taxon>
        <taxon>Limosilactobacillus</taxon>
    </lineage>
</organism>
<dbReference type="Proteomes" id="UP000239920">
    <property type="component" value="Unassembled WGS sequence"/>
</dbReference>
<dbReference type="PANTHER" id="PTHR42798">
    <property type="entry name" value="LIPOPROTEIN-RELEASING SYSTEM ATP-BINDING PROTEIN LOLD"/>
    <property type="match status" value="1"/>
</dbReference>
<evidence type="ECO:0000256" key="1">
    <source>
        <dbReference type="ARBA" id="ARBA00005417"/>
    </source>
</evidence>
<dbReference type="InterPro" id="IPR027417">
    <property type="entry name" value="P-loop_NTPase"/>
</dbReference>
<dbReference type="PANTHER" id="PTHR42798:SF2">
    <property type="entry name" value="ABC TRANSPORTER ATP-BINDING PROTEIN MG467-RELATED"/>
    <property type="match status" value="1"/>
</dbReference>
<accession>A0A2J6NL59</accession>
<dbReference type="EMBL" id="PNFV01000010">
    <property type="protein sequence ID" value="PMB82068.1"/>
    <property type="molecule type" value="Genomic_DNA"/>
</dbReference>
<dbReference type="PROSITE" id="PS00211">
    <property type="entry name" value="ABC_TRANSPORTER_1"/>
    <property type="match status" value="1"/>
</dbReference>
<dbReference type="FunFam" id="3.40.50.300:FF:000032">
    <property type="entry name" value="Export ABC transporter ATP-binding protein"/>
    <property type="match status" value="1"/>
</dbReference>
<dbReference type="GO" id="GO:0006865">
    <property type="term" value="P:amino acid transport"/>
    <property type="evidence" value="ECO:0007669"/>
    <property type="project" value="UniProtKB-KW"/>
</dbReference>
<protein>
    <submittedName>
        <fullName evidence="7">Macrolide ABC transporter ATP-binding protein</fullName>
    </submittedName>
</protein>
<dbReference type="GO" id="GO:0016887">
    <property type="term" value="F:ATP hydrolysis activity"/>
    <property type="evidence" value="ECO:0007669"/>
    <property type="project" value="InterPro"/>
</dbReference>
<sequence length="238" mass="26577">MIEFEKIDKEYQVGDQLVKALHDVSFEIEQGKLTIILGPSGSGKSTLLNILGGMDRPTRGKVKFDDQLVSELNDHGLTDYRRKVVGFVFQFYNLIPSLTALENVAIAAQLNDNNQQAEDYLRKVGLSERLNNFPNQMSGGEMQRVSIARALSKEPKLLLCDEPTGALDSKTSMKIMKILQDISKSSETAVVMVTHNPEFEQYADHVIRLNDGQIEKAYDNESPKIVEGESLANEDIES</sequence>
<keyword evidence="2" id="KW-0813">Transport</keyword>
<dbReference type="InterPro" id="IPR003439">
    <property type="entry name" value="ABC_transporter-like_ATP-bd"/>
</dbReference>
<dbReference type="GO" id="GO:0098796">
    <property type="term" value="C:membrane protein complex"/>
    <property type="evidence" value="ECO:0007669"/>
    <property type="project" value="UniProtKB-ARBA"/>
</dbReference>
<dbReference type="CDD" id="cd03255">
    <property type="entry name" value="ABC_MJ0796_LolCDE_FtsE"/>
    <property type="match status" value="1"/>
</dbReference>
<comment type="caution">
    <text evidence="7">The sequence shown here is derived from an EMBL/GenBank/DDBJ whole genome shotgun (WGS) entry which is preliminary data.</text>
</comment>
<evidence type="ECO:0000313" key="7">
    <source>
        <dbReference type="EMBL" id="PMB82068.1"/>
    </source>
</evidence>
<keyword evidence="4 7" id="KW-0067">ATP-binding</keyword>
<evidence type="ECO:0000256" key="5">
    <source>
        <dbReference type="ARBA" id="ARBA00022970"/>
    </source>
</evidence>
<feature type="domain" description="ABC transporter" evidence="6">
    <location>
        <begin position="2"/>
        <end position="236"/>
    </location>
</feature>
<evidence type="ECO:0000256" key="3">
    <source>
        <dbReference type="ARBA" id="ARBA00022741"/>
    </source>
</evidence>
<dbReference type="Pfam" id="PF00005">
    <property type="entry name" value="ABC_tran"/>
    <property type="match status" value="1"/>
</dbReference>
<evidence type="ECO:0000259" key="6">
    <source>
        <dbReference type="PROSITE" id="PS50893"/>
    </source>
</evidence>
<dbReference type="GO" id="GO:0022857">
    <property type="term" value="F:transmembrane transporter activity"/>
    <property type="evidence" value="ECO:0007669"/>
    <property type="project" value="UniProtKB-ARBA"/>
</dbReference>
<reference evidence="7 8" key="1">
    <citation type="submission" date="2017-09" db="EMBL/GenBank/DDBJ databases">
        <title>Bacterial strain isolated from the female urinary microbiota.</title>
        <authorList>
            <person name="Thomas-White K."/>
            <person name="Kumar N."/>
            <person name="Forster S."/>
            <person name="Putonti C."/>
            <person name="Lawley T."/>
            <person name="Wolfe A.J."/>
        </authorList>
    </citation>
    <scope>NUCLEOTIDE SEQUENCE [LARGE SCALE GENOMIC DNA]</scope>
    <source>
        <strain evidence="7 8">UMB0683</strain>
    </source>
</reference>
<evidence type="ECO:0000313" key="8">
    <source>
        <dbReference type="Proteomes" id="UP000239920"/>
    </source>
</evidence>
<dbReference type="InterPro" id="IPR003593">
    <property type="entry name" value="AAA+_ATPase"/>
</dbReference>
<dbReference type="SUPFAM" id="SSF52540">
    <property type="entry name" value="P-loop containing nucleoside triphosphate hydrolases"/>
    <property type="match status" value="1"/>
</dbReference>
<dbReference type="RefSeq" id="WP_104689191.1">
    <property type="nucleotide sequence ID" value="NZ_JBKTHY010000011.1"/>
</dbReference>
<keyword evidence="3" id="KW-0547">Nucleotide-binding</keyword>
<comment type="similarity">
    <text evidence="1">Belongs to the ABC transporter superfamily.</text>
</comment>
<dbReference type="OrthoDB" id="9791546at2"/>
<proteinExistence type="inferred from homology"/>
<keyword evidence="5" id="KW-0029">Amino-acid transport</keyword>
<dbReference type="PROSITE" id="PS50893">
    <property type="entry name" value="ABC_TRANSPORTER_2"/>
    <property type="match status" value="1"/>
</dbReference>
<dbReference type="SMART" id="SM00382">
    <property type="entry name" value="AAA"/>
    <property type="match status" value="1"/>
</dbReference>
<dbReference type="InterPro" id="IPR017911">
    <property type="entry name" value="MacB-like_ATP-bd"/>
</dbReference>
<name>A0A2J6NL59_9LACO</name>
<dbReference type="InterPro" id="IPR017871">
    <property type="entry name" value="ABC_transporter-like_CS"/>
</dbReference>
<dbReference type="AlphaFoldDB" id="A0A2J6NL59"/>
<dbReference type="Gene3D" id="3.40.50.300">
    <property type="entry name" value="P-loop containing nucleotide triphosphate hydrolases"/>
    <property type="match status" value="1"/>
</dbReference>
<evidence type="ECO:0000256" key="4">
    <source>
        <dbReference type="ARBA" id="ARBA00022840"/>
    </source>
</evidence>
<dbReference type="GO" id="GO:0005524">
    <property type="term" value="F:ATP binding"/>
    <property type="evidence" value="ECO:0007669"/>
    <property type="project" value="UniProtKB-KW"/>
</dbReference>